<evidence type="ECO:0000256" key="2">
    <source>
        <dbReference type="SAM" id="Phobius"/>
    </source>
</evidence>
<feature type="transmembrane region" description="Helical" evidence="2">
    <location>
        <begin position="83"/>
        <end position="107"/>
    </location>
</feature>
<feature type="compositionally biased region" description="Low complexity" evidence="1">
    <location>
        <begin position="7"/>
        <end position="33"/>
    </location>
</feature>
<feature type="region of interest" description="Disordered" evidence="1">
    <location>
        <begin position="1"/>
        <end position="74"/>
    </location>
</feature>
<feature type="compositionally biased region" description="Low complexity" evidence="1">
    <location>
        <begin position="622"/>
        <end position="650"/>
    </location>
</feature>
<protein>
    <submittedName>
        <fullName evidence="3">Zinc ribbon domain-containing protein</fullName>
    </submittedName>
</protein>
<evidence type="ECO:0000313" key="3">
    <source>
        <dbReference type="EMBL" id="PJM78689.1"/>
    </source>
</evidence>
<dbReference type="EMBL" id="PGLQ01000005">
    <property type="protein sequence ID" value="PJM78689.1"/>
    <property type="molecule type" value="Genomic_DNA"/>
</dbReference>
<reference evidence="3 4" key="1">
    <citation type="submission" date="2017-11" db="EMBL/GenBank/DDBJ databases">
        <title>Draft genome sequences of strains TRE 1, TRE D, TRE H and TRI 7, isolated from tamarins, belonging to four potential novel Bifidobacterium species.</title>
        <authorList>
            <person name="Mattarelli P."/>
            <person name="Modesto M."/>
            <person name="Bonetti A."/>
            <person name="Puglisi E."/>
            <person name="Morelli L."/>
        </authorList>
    </citation>
    <scope>NUCLEOTIDE SEQUENCE [LARGE SCALE GENOMIC DNA]</scope>
    <source>
        <strain evidence="4">TRED</strain>
    </source>
</reference>
<feature type="region of interest" description="Disordered" evidence="1">
    <location>
        <begin position="587"/>
        <end position="650"/>
    </location>
</feature>
<gene>
    <name evidence="3" type="ORF">CUU80_08105</name>
</gene>
<comment type="caution">
    <text evidence="3">The sequence shown here is derived from an EMBL/GenBank/DDBJ whole genome shotgun (WGS) entry which is preliminary data.</text>
</comment>
<feature type="compositionally biased region" description="Low complexity" evidence="1">
    <location>
        <begin position="46"/>
        <end position="60"/>
    </location>
</feature>
<dbReference type="AlphaFoldDB" id="A0A2M9HPI8"/>
<evidence type="ECO:0000256" key="1">
    <source>
        <dbReference type="SAM" id="MobiDB-lite"/>
    </source>
</evidence>
<feature type="region of interest" description="Disordered" evidence="1">
    <location>
        <begin position="115"/>
        <end position="152"/>
    </location>
</feature>
<keyword evidence="4" id="KW-1185">Reference proteome</keyword>
<proteinExistence type="predicted"/>
<name>A0A2M9HPI8_9BIFI</name>
<feature type="compositionally biased region" description="Basic residues" evidence="1">
    <location>
        <begin position="124"/>
        <end position="134"/>
    </location>
</feature>
<sequence>MPNVGVPQPYAQQPSQPQQPYAPSVSSVPGVSGQAMPAQAVPGQSAAPQGQATGQWGGAAVPPMSGVPNGAGNGKNNGHKRNIAAIIIAIVVVVALVAGSVAGFFVWRNWKAGKEETTSQTAKSKSKTKSKTKSKSKDNTKTEESEPKSTMTKAIEVEMVGFSCDYTNSNSWNWVGGAMVSNVIHCWDGDATADSDSSYSSGDSLDGSGEYSFGLWTPALDASKEIHVSMLESGEKEYSEPQVGATYGNNPAVFVFYAVKTKAVGTTPESVHLYAQEVNVETGELSDRIDLKTEEDNLIDYEQGYEYSILAESRDMVAIAKTWHSDESYTTNGDSDTTNVDHTQVMGVTRGKDTAQVLQTFQDKIAVTADSNGYQSMKKTDISVNSTDVSDTYLVEDDTYHLYSVDNNKQIISFPTNYCNPKNSWSCDVYHVWSLGDNQYVVDDQVIDSSTGKVQSLHDLLGLSKDEHIEAKDQFVDGTMYVQTDDYDNNEGRRVFLMGSDLSPTEVLDGSQWARLLLTDGKFMGINYLTKTIYVQTTDEQIIVNAQGESVGNYTLLPVYDDPADCDHTQMEWMMWNKKSDGSNSIIVTIGQAPGDPAPDLPTDSSNSADSSDKSDSDSDSDSSSSSSKKSGSSKSSGDSKSSKSSKSEK</sequence>
<keyword evidence="2" id="KW-1133">Transmembrane helix</keyword>
<feature type="compositionally biased region" description="Basic and acidic residues" evidence="1">
    <location>
        <begin position="135"/>
        <end position="147"/>
    </location>
</feature>
<keyword evidence="2" id="KW-0812">Transmembrane</keyword>
<organism evidence="3 4">
    <name type="scientific">Bifidobacterium scaligerum</name>
    <dbReference type="NCBI Taxonomy" id="2052656"/>
    <lineage>
        <taxon>Bacteria</taxon>
        <taxon>Bacillati</taxon>
        <taxon>Actinomycetota</taxon>
        <taxon>Actinomycetes</taxon>
        <taxon>Bifidobacteriales</taxon>
        <taxon>Bifidobacteriaceae</taxon>
        <taxon>Bifidobacterium</taxon>
    </lineage>
</organism>
<dbReference type="Proteomes" id="UP000228755">
    <property type="component" value="Unassembled WGS sequence"/>
</dbReference>
<evidence type="ECO:0000313" key="4">
    <source>
        <dbReference type="Proteomes" id="UP000228755"/>
    </source>
</evidence>
<keyword evidence="2" id="KW-0472">Membrane</keyword>
<accession>A0A2M9HPI8</accession>